<feature type="repeat" description="ANK" evidence="3">
    <location>
        <begin position="128"/>
        <end position="161"/>
    </location>
</feature>
<evidence type="ECO:0000313" key="6">
    <source>
        <dbReference type="Proteomes" id="UP000469452"/>
    </source>
</evidence>
<dbReference type="SMART" id="SM00248">
    <property type="entry name" value="ANK"/>
    <property type="match status" value="3"/>
</dbReference>
<dbReference type="PROSITE" id="PS50297">
    <property type="entry name" value="ANK_REP_REGION"/>
    <property type="match status" value="2"/>
</dbReference>
<keyword evidence="1" id="KW-0677">Repeat</keyword>
<evidence type="ECO:0000256" key="3">
    <source>
        <dbReference type="PROSITE-ProRule" id="PRU00023"/>
    </source>
</evidence>
<dbReference type="Gene3D" id="1.25.40.20">
    <property type="entry name" value="Ankyrin repeat-containing domain"/>
    <property type="match status" value="1"/>
</dbReference>
<comment type="caution">
    <text evidence="5">The sequence shown here is derived from an EMBL/GenBank/DDBJ whole genome shotgun (WGS) entry which is preliminary data.</text>
</comment>
<sequence>MSVRTHMPTTMAFLLAIMLGMCACTSSSPLHHNRCDGKDIMSTCTWRHIQHNVSFKALTRPVQVGDGTPDDSGSGNQFQSQALAAMPDHSFLLSTPLHVAAYRGRSVRTDVIQWLLEEGHDINARNLNGATPLHVAALADEGEAVMSLLVSNGANVNAINSTGSTPLHVCARLNRVHGAAILLTQGDANIHAVTAELDTALHLTPSTSAMATLLLGCVSLPALPSSVDSFASYTVILGS</sequence>
<dbReference type="InterPro" id="IPR051070">
    <property type="entry name" value="NF-kappa-B_inhibitor"/>
</dbReference>
<evidence type="ECO:0000256" key="2">
    <source>
        <dbReference type="ARBA" id="ARBA00023043"/>
    </source>
</evidence>
<dbReference type="GO" id="GO:0071356">
    <property type="term" value="P:cellular response to tumor necrosis factor"/>
    <property type="evidence" value="ECO:0007669"/>
    <property type="project" value="TreeGrafter"/>
</dbReference>
<dbReference type="Proteomes" id="UP000469452">
    <property type="component" value="Unassembled WGS sequence"/>
</dbReference>
<evidence type="ECO:0000256" key="1">
    <source>
        <dbReference type="ARBA" id="ARBA00022737"/>
    </source>
</evidence>
<gene>
    <name evidence="5" type="ORF">AaE_007821</name>
</gene>
<dbReference type="AlphaFoldDB" id="A0A6A5ADG1"/>
<dbReference type="Pfam" id="PF12796">
    <property type="entry name" value="Ank_2"/>
    <property type="match status" value="1"/>
</dbReference>
<keyword evidence="2 3" id="KW-0040">ANK repeat</keyword>
<dbReference type="PROSITE" id="PS50088">
    <property type="entry name" value="ANK_REPEAT"/>
    <property type="match status" value="2"/>
</dbReference>
<dbReference type="GO" id="GO:0005829">
    <property type="term" value="C:cytosol"/>
    <property type="evidence" value="ECO:0007669"/>
    <property type="project" value="TreeGrafter"/>
</dbReference>
<dbReference type="InterPro" id="IPR002110">
    <property type="entry name" value="Ankyrin_rpt"/>
</dbReference>
<dbReference type="InterPro" id="IPR036770">
    <property type="entry name" value="Ankyrin_rpt-contain_sf"/>
</dbReference>
<organism evidence="5 6">
    <name type="scientific">Aphanomyces astaci</name>
    <name type="common">Crayfish plague agent</name>
    <dbReference type="NCBI Taxonomy" id="112090"/>
    <lineage>
        <taxon>Eukaryota</taxon>
        <taxon>Sar</taxon>
        <taxon>Stramenopiles</taxon>
        <taxon>Oomycota</taxon>
        <taxon>Saprolegniomycetes</taxon>
        <taxon>Saprolegniales</taxon>
        <taxon>Verrucalvaceae</taxon>
        <taxon>Aphanomyces</taxon>
    </lineage>
</organism>
<dbReference type="PROSITE" id="PS51257">
    <property type="entry name" value="PROKAR_LIPOPROTEIN"/>
    <property type="match status" value="1"/>
</dbReference>
<dbReference type="SUPFAM" id="SSF48403">
    <property type="entry name" value="Ankyrin repeat"/>
    <property type="match status" value="1"/>
</dbReference>
<feature type="chain" id="PRO_5025562255" evidence="4">
    <location>
        <begin position="28"/>
        <end position="239"/>
    </location>
</feature>
<reference evidence="5 6" key="1">
    <citation type="submission" date="2019-06" db="EMBL/GenBank/DDBJ databases">
        <title>Genomics analysis of Aphanomyces spp. identifies a new class of oomycete effector associated with host adaptation.</title>
        <authorList>
            <person name="Gaulin E."/>
        </authorList>
    </citation>
    <scope>NUCLEOTIDE SEQUENCE [LARGE SCALE GENOMIC DNA]</scope>
    <source>
        <strain evidence="5 6">E</strain>
    </source>
</reference>
<evidence type="ECO:0000256" key="4">
    <source>
        <dbReference type="SAM" id="SignalP"/>
    </source>
</evidence>
<evidence type="ECO:0000313" key="5">
    <source>
        <dbReference type="EMBL" id="KAF0747198.1"/>
    </source>
</evidence>
<protein>
    <submittedName>
        <fullName evidence="5">Uncharacterized protein</fullName>
    </submittedName>
</protein>
<accession>A0A6A5ADG1</accession>
<dbReference type="PANTHER" id="PTHR46680:SF3">
    <property type="entry name" value="NF-KAPPA-B INHIBITOR CACTUS"/>
    <property type="match status" value="1"/>
</dbReference>
<dbReference type="PANTHER" id="PTHR46680">
    <property type="entry name" value="NF-KAPPA-B INHIBITOR ALPHA"/>
    <property type="match status" value="1"/>
</dbReference>
<dbReference type="EMBL" id="VJMI01013656">
    <property type="protein sequence ID" value="KAF0747198.1"/>
    <property type="molecule type" value="Genomic_DNA"/>
</dbReference>
<feature type="signal peptide" evidence="4">
    <location>
        <begin position="1"/>
        <end position="27"/>
    </location>
</feature>
<proteinExistence type="predicted"/>
<dbReference type="PRINTS" id="PR01415">
    <property type="entry name" value="ANKYRIN"/>
</dbReference>
<name>A0A6A5ADG1_APHAT</name>
<feature type="repeat" description="ANK" evidence="3">
    <location>
        <begin position="92"/>
        <end position="127"/>
    </location>
</feature>
<keyword evidence="4" id="KW-0732">Signal</keyword>
<dbReference type="VEuPathDB" id="FungiDB:H257_06199"/>
<dbReference type="GO" id="GO:0051059">
    <property type="term" value="F:NF-kappaB binding"/>
    <property type="evidence" value="ECO:0007669"/>
    <property type="project" value="TreeGrafter"/>
</dbReference>